<protein>
    <submittedName>
        <fullName evidence="2">Uncharacterized protein</fullName>
    </submittedName>
</protein>
<keyword evidence="1" id="KW-0472">Membrane</keyword>
<dbReference type="Proteomes" id="UP000317010">
    <property type="component" value="Unassembled WGS sequence"/>
</dbReference>
<keyword evidence="1" id="KW-1133">Transmembrane helix</keyword>
<dbReference type="AlphaFoldDB" id="A0A562UDT7"/>
<organism evidence="2 3">
    <name type="scientific">Mucilaginibacter frigoritolerans</name>
    <dbReference type="NCBI Taxonomy" id="652788"/>
    <lineage>
        <taxon>Bacteria</taxon>
        <taxon>Pseudomonadati</taxon>
        <taxon>Bacteroidota</taxon>
        <taxon>Sphingobacteriia</taxon>
        <taxon>Sphingobacteriales</taxon>
        <taxon>Sphingobacteriaceae</taxon>
        <taxon>Mucilaginibacter</taxon>
    </lineage>
</organism>
<feature type="transmembrane region" description="Helical" evidence="1">
    <location>
        <begin position="146"/>
        <end position="169"/>
    </location>
</feature>
<evidence type="ECO:0000256" key="1">
    <source>
        <dbReference type="SAM" id="Phobius"/>
    </source>
</evidence>
<dbReference type="EMBL" id="VLLI01000002">
    <property type="protein sequence ID" value="TWJ03361.1"/>
    <property type="molecule type" value="Genomic_DNA"/>
</dbReference>
<accession>A0A562UDT7</accession>
<proteinExistence type="predicted"/>
<evidence type="ECO:0000313" key="2">
    <source>
        <dbReference type="EMBL" id="TWJ03361.1"/>
    </source>
</evidence>
<gene>
    <name evidence="2" type="ORF">JN11_00899</name>
</gene>
<keyword evidence="1" id="KW-0812">Transmembrane</keyword>
<reference evidence="2 3" key="1">
    <citation type="submission" date="2019-07" db="EMBL/GenBank/DDBJ databases">
        <title>Genomic Encyclopedia of Archaeal and Bacterial Type Strains, Phase II (KMG-II): from individual species to whole genera.</title>
        <authorList>
            <person name="Goeker M."/>
        </authorList>
    </citation>
    <scope>NUCLEOTIDE SEQUENCE [LARGE SCALE GENOMIC DNA]</scope>
    <source>
        <strain evidence="2 3">ATCC BAA-1854</strain>
    </source>
</reference>
<dbReference type="RefSeq" id="WP_211360645.1">
    <property type="nucleotide sequence ID" value="NZ_VLLI01000002.1"/>
</dbReference>
<feature type="transmembrane region" description="Helical" evidence="1">
    <location>
        <begin position="29"/>
        <end position="52"/>
    </location>
</feature>
<keyword evidence="3" id="KW-1185">Reference proteome</keyword>
<feature type="transmembrane region" description="Helical" evidence="1">
    <location>
        <begin position="98"/>
        <end position="116"/>
    </location>
</feature>
<feature type="transmembrane region" description="Helical" evidence="1">
    <location>
        <begin position="189"/>
        <end position="208"/>
    </location>
</feature>
<evidence type="ECO:0000313" key="3">
    <source>
        <dbReference type="Proteomes" id="UP000317010"/>
    </source>
</evidence>
<feature type="transmembrane region" description="Helical" evidence="1">
    <location>
        <begin position="64"/>
        <end position="86"/>
    </location>
</feature>
<comment type="caution">
    <text evidence="2">The sequence shown here is derived from an EMBL/GenBank/DDBJ whole genome shotgun (WGS) entry which is preliminary data.</text>
</comment>
<sequence>MKKTIGGAIIEKPIKMAASTRKFLLTLHILFSVGWLGAVLAYLSLAITGLVSQKDEIVRMVYPALALVGWYVIVPCSLAALLTGLVQSLGTHWGGGRYYWVFLKFLLTFVASIVLVNHMPVVSKMANMVGKGQIFGSEYEKLQIQLLVHAAGGLLILLTTTVLSVYKPWGKTGYGLPKQEEYRQNSRPYLLLGIAGLVILFVIVHLITGGMRGHH</sequence>
<name>A0A562UDT7_9SPHI</name>